<evidence type="ECO:0000256" key="6">
    <source>
        <dbReference type="ARBA" id="ARBA00022857"/>
    </source>
</evidence>
<dbReference type="HAMAP" id="MF_00361">
    <property type="entry name" value="NAD_kinase"/>
    <property type="match status" value="1"/>
</dbReference>
<dbReference type="GO" id="GO:0006741">
    <property type="term" value="P:NADP+ biosynthetic process"/>
    <property type="evidence" value="ECO:0007669"/>
    <property type="project" value="InterPro"/>
</dbReference>
<evidence type="ECO:0000256" key="3">
    <source>
        <dbReference type="ARBA" id="ARBA00022741"/>
    </source>
</evidence>
<dbReference type="GO" id="GO:0003951">
    <property type="term" value="F:NAD+ kinase activity"/>
    <property type="evidence" value="ECO:0007669"/>
    <property type="project" value="InterPro"/>
</dbReference>
<dbReference type="PANTHER" id="PTHR20275:SF6">
    <property type="entry name" value="NAD KINASE 2, CHLOROPLASTIC"/>
    <property type="match status" value="1"/>
</dbReference>
<dbReference type="SUPFAM" id="SSF111331">
    <property type="entry name" value="NAD kinase/diacylglycerol kinase-like"/>
    <property type="match status" value="1"/>
</dbReference>
<gene>
    <name evidence="8" type="ORF">TSPGSL018_16608</name>
</gene>
<dbReference type="GO" id="GO:0005524">
    <property type="term" value="F:ATP binding"/>
    <property type="evidence" value="ECO:0007669"/>
    <property type="project" value="UniProtKB-KW"/>
</dbReference>
<organism evidence="8">
    <name type="scientific">Tetraselmis sp. GSL018</name>
    <dbReference type="NCBI Taxonomy" id="582737"/>
    <lineage>
        <taxon>Eukaryota</taxon>
        <taxon>Viridiplantae</taxon>
        <taxon>Chlorophyta</taxon>
        <taxon>core chlorophytes</taxon>
        <taxon>Chlorodendrophyceae</taxon>
        <taxon>Chlorodendrales</taxon>
        <taxon>Chlorodendraceae</taxon>
        <taxon>Tetraselmis</taxon>
    </lineage>
</organism>
<evidence type="ECO:0000256" key="4">
    <source>
        <dbReference type="ARBA" id="ARBA00022777"/>
    </source>
</evidence>
<keyword evidence="6" id="KW-0521">NADP</keyword>
<evidence type="ECO:0000256" key="7">
    <source>
        <dbReference type="ARBA" id="ARBA00023027"/>
    </source>
</evidence>
<proteinExistence type="inferred from homology"/>
<protein>
    <submittedName>
        <fullName evidence="8">NAD+ kinase</fullName>
    </submittedName>
</protein>
<comment type="similarity">
    <text evidence="1">Belongs to the NAD kinase family.</text>
</comment>
<dbReference type="InterPro" id="IPR017438">
    <property type="entry name" value="ATP-NAD_kinase_N"/>
</dbReference>
<dbReference type="Pfam" id="PF20143">
    <property type="entry name" value="NAD_kinase_C"/>
    <property type="match status" value="1"/>
</dbReference>
<accession>A0A061S502</accession>
<keyword evidence="3" id="KW-0547">Nucleotide-binding</keyword>
<keyword evidence="7" id="KW-0520">NAD</keyword>
<keyword evidence="4 8" id="KW-0418">Kinase</keyword>
<sequence length="531" mass="58623">MNAISLVGRLSAPPVASFSGRTADSSVSLSPNLRPLRERVRSPAFLEDANLRRLRLSRAVTVSALNGDGQELNYEKHRLQVDEENSSKHRLGSCNKCSHWDKTTEGEPTKPPGGKSRMYLMRSDGLTCTREVVTESKFKLAHPSTQQQLLVWKDTPKTVLVLKKLGDELLPHLARVARFLWRDNGISVVVEPNVRQRLMELQRTAGDYDFVQTFDEATELSDWVDFVVCLGGDGVILHASSLFSTCPVPPIVAFHLGSLGFLTNHHFADYKDVLHGVIFGEKCLEGCSYESASPREIISSYEEAGPVGVYVTLRMRLSCEIHRGGEPIAGSEFEVMNEVVVDRGSNPYLTKIECYEKGKLFTKVQADGVLLATPTGSTAYSVAAGGSMVHPNISAIMFTPVCPHSLSFRPIILPDHAEIELKIPEDARGTAWVCFDGKARQELKRGESVVIKMSQHPVPTINAKDQTTDWFNSLERCLSWNDRADQRPIDLESEGDLSLCIHDSIDYSFADGAADADKPNALPVNDARTVS</sequence>
<evidence type="ECO:0000256" key="1">
    <source>
        <dbReference type="ARBA" id="ARBA00010995"/>
    </source>
</evidence>
<name>A0A061S502_9CHLO</name>
<dbReference type="InterPro" id="IPR017437">
    <property type="entry name" value="ATP-NAD_kinase_PpnK-typ_C"/>
</dbReference>
<dbReference type="InterPro" id="IPR016064">
    <property type="entry name" value="NAD/diacylglycerol_kinase_sf"/>
</dbReference>
<evidence type="ECO:0000256" key="5">
    <source>
        <dbReference type="ARBA" id="ARBA00022840"/>
    </source>
</evidence>
<dbReference type="PANTHER" id="PTHR20275">
    <property type="entry name" value="NAD KINASE"/>
    <property type="match status" value="1"/>
</dbReference>
<evidence type="ECO:0000256" key="2">
    <source>
        <dbReference type="ARBA" id="ARBA00022679"/>
    </source>
</evidence>
<dbReference type="EMBL" id="GBEZ01007609">
    <property type="protein sequence ID" value="JAC77866.1"/>
    <property type="molecule type" value="Transcribed_RNA"/>
</dbReference>
<keyword evidence="2" id="KW-0808">Transferase</keyword>
<dbReference type="FunFam" id="2.60.200.30:FF:000009">
    <property type="entry name" value="Poly(P)/ATP NAD kinase"/>
    <property type="match status" value="1"/>
</dbReference>
<dbReference type="Gene3D" id="2.60.200.30">
    <property type="entry name" value="Probable inorganic polyphosphate/atp-NAD kinase, domain 2"/>
    <property type="match status" value="1"/>
</dbReference>
<dbReference type="GO" id="GO:0019674">
    <property type="term" value="P:NAD+ metabolic process"/>
    <property type="evidence" value="ECO:0007669"/>
    <property type="project" value="InterPro"/>
</dbReference>
<evidence type="ECO:0000313" key="8">
    <source>
        <dbReference type="EMBL" id="JAC77866.1"/>
    </source>
</evidence>
<dbReference type="Pfam" id="PF01513">
    <property type="entry name" value="NAD_kinase"/>
    <property type="match status" value="1"/>
</dbReference>
<reference evidence="8" key="1">
    <citation type="submission" date="2014-05" db="EMBL/GenBank/DDBJ databases">
        <title>The transcriptome of the halophilic microalga Tetraselmis sp. GSL018 isolated from the Great Salt Lake, Utah.</title>
        <authorList>
            <person name="Jinkerson R.E."/>
            <person name="D'Adamo S."/>
            <person name="Posewitz M.C."/>
        </authorList>
    </citation>
    <scope>NUCLEOTIDE SEQUENCE</scope>
    <source>
        <strain evidence="8">GSL018</strain>
    </source>
</reference>
<keyword evidence="5" id="KW-0067">ATP-binding</keyword>
<dbReference type="Gene3D" id="3.40.50.10330">
    <property type="entry name" value="Probable inorganic polyphosphate/atp-NAD kinase, domain 1"/>
    <property type="match status" value="1"/>
</dbReference>
<dbReference type="AlphaFoldDB" id="A0A061S502"/>
<dbReference type="InterPro" id="IPR002504">
    <property type="entry name" value="NADK"/>
</dbReference>